<evidence type="ECO:0000313" key="4">
    <source>
        <dbReference type="Proteomes" id="UP001307849"/>
    </source>
</evidence>
<dbReference type="Proteomes" id="UP001307849">
    <property type="component" value="Unassembled WGS sequence"/>
</dbReference>
<keyword evidence="2" id="KW-0472">Membrane</keyword>
<reference evidence="3 4" key="1">
    <citation type="submission" date="2019-10" db="EMBL/GenBank/DDBJ databases">
        <authorList>
            <person name="Palmer J.M."/>
        </authorList>
    </citation>
    <scope>NUCLEOTIDE SEQUENCE [LARGE SCALE GENOMIC DNA]</scope>
    <source>
        <strain evidence="3 4">TWF506</strain>
    </source>
</reference>
<feature type="compositionally biased region" description="Basic and acidic residues" evidence="1">
    <location>
        <begin position="119"/>
        <end position="129"/>
    </location>
</feature>
<organism evidence="3 4">
    <name type="scientific">Arthrobotrys conoides</name>
    <dbReference type="NCBI Taxonomy" id="74498"/>
    <lineage>
        <taxon>Eukaryota</taxon>
        <taxon>Fungi</taxon>
        <taxon>Dikarya</taxon>
        <taxon>Ascomycota</taxon>
        <taxon>Pezizomycotina</taxon>
        <taxon>Orbiliomycetes</taxon>
        <taxon>Orbiliales</taxon>
        <taxon>Orbiliaceae</taxon>
        <taxon>Arthrobotrys</taxon>
    </lineage>
</organism>
<dbReference type="EMBL" id="JAVHJM010000001">
    <property type="protein sequence ID" value="KAK6519871.1"/>
    <property type="molecule type" value="Genomic_DNA"/>
</dbReference>
<dbReference type="AlphaFoldDB" id="A0AAN8RXC0"/>
<evidence type="ECO:0000256" key="1">
    <source>
        <dbReference type="SAM" id="MobiDB-lite"/>
    </source>
</evidence>
<feature type="compositionally biased region" description="Acidic residues" evidence="1">
    <location>
        <begin position="47"/>
        <end position="56"/>
    </location>
</feature>
<keyword evidence="2" id="KW-1133">Transmembrane helix</keyword>
<comment type="caution">
    <text evidence="3">The sequence shown here is derived from an EMBL/GenBank/DDBJ whole genome shotgun (WGS) entry which is preliminary data.</text>
</comment>
<protein>
    <submittedName>
        <fullName evidence="3">Uncharacterized protein</fullName>
    </submittedName>
</protein>
<feature type="region of interest" description="Disordered" evidence="1">
    <location>
        <begin position="40"/>
        <end position="142"/>
    </location>
</feature>
<sequence length="365" mass="38767">MHIHRRSPQLITSAWVNPADPPITISDGIDNNDTLSLQSQEALVEKGEEEEEEEENTTILSNREADTNAEPSGEAGEVVSHRLDQTYPEIPRPTPIKLQSSEGEGSTPPILVQGEDNNEDNKVENRDEDKKEDEDNGEGDIQKGIEDIAKSISLPGLPLGMLGPLMGPTTPFPSISDDGPDGIMEIEVLPSPGGMDIPNFPGMQDNNNNMVEEIWITTDDSSPNNSPGGAPFDPLDTLASQLESIMGGIFGGVGGIKQEGAKLGQPIDEVMLPNGLPQKGPEVPIGVGGEGSTDDAVGVGGSEAVKRGWEDMGRVVGVVMLSVIGPIVVITALGCGIAVLVKRIRSRRKGYREVQAGLCGDEEWN</sequence>
<evidence type="ECO:0000256" key="2">
    <source>
        <dbReference type="SAM" id="Phobius"/>
    </source>
</evidence>
<gene>
    <name evidence="3" type="ORF">TWF506_000166</name>
</gene>
<accession>A0AAN8RXC0</accession>
<proteinExistence type="predicted"/>
<evidence type="ECO:0000313" key="3">
    <source>
        <dbReference type="EMBL" id="KAK6519871.1"/>
    </source>
</evidence>
<name>A0AAN8RXC0_9PEZI</name>
<keyword evidence="2" id="KW-0812">Transmembrane</keyword>
<feature type="transmembrane region" description="Helical" evidence="2">
    <location>
        <begin position="315"/>
        <end position="341"/>
    </location>
</feature>
<keyword evidence="4" id="KW-1185">Reference proteome</keyword>